<reference evidence="2 3" key="1">
    <citation type="submission" date="2019-09" db="EMBL/GenBank/DDBJ databases">
        <title>Bird 10,000 Genomes (B10K) Project - Family phase.</title>
        <authorList>
            <person name="Zhang G."/>
        </authorList>
    </citation>
    <scope>NUCLEOTIDE SEQUENCE [LARGE SCALE GENOMIC DNA]</scope>
    <source>
        <strain evidence="2">B10K-DU-002-35</strain>
        <tissue evidence="2">Muscle</tissue>
    </source>
</reference>
<feature type="non-terminal residue" evidence="2">
    <location>
        <position position="1"/>
    </location>
</feature>
<dbReference type="AlphaFoldDB" id="A0A7L1N8M9"/>
<dbReference type="OrthoDB" id="28939at2759"/>
<dbReference type="InterPro" id="IPR051888">
    <property type="entry name" value="UPF0148_domain"/>
</dbReference>
<evidence type="ECO:0000256" key="1">
    <source>
        <dbReference type="SAM" id="MobiDB-lite"/>
    </source>
</evidence>
<gene>
    <name evidence="2" type="primary">Sssca1</name>
    <name evidence="2" type="ORF">RHICYA_R15175</name>
</gene>
<dbReference type="EMBL" id="VXBP01004028">
    <property type="protein sequence ID" value="NXN96194.1"/>
    <property type="molecule type" value="Genomic_DNA"/>
</dbReference>
<name>A0A7L1N8M9_RHICY</name>
<sequence length="176" mass="18078">VEGRRERQERLSGAMGQLLLRGYRMLGQCCPQCGTILLQDKQRRLLCVCCQELDADGNSPSTDRGGALGGRGGQMGALGELRGGWVASPDPEASPSSRPEVCEGAASGLRGGPPSAPPPAGDELVRALVAARAAVVAKLGWAAQELPRTSSAEASAQLCSLVRACADALGGLQALE</sequence>
<protein>
    <submittedName>
        <fullName evidence="2">SSA27 protein</fullName>
    </submittedName>
</protein>
<dbReference type="Proteomes" id="UP000565785">
    <property type="component" value="Unassembled WGS sequence"/>
</dbReference>
<organism evidence="2 3">
    <name type="scientific">Rhinopomastus cyanomelas</name>
    <name type="common">Common scimitarbill</name>
    <dbReference type="NCBI Taxonomy" id="113115"/>
    <lineage>
        <taxon>Eukaryota</taxon>
        <taxon>Metazoa</taxon>
        <taxon>Chordata</taxon>
        <taxon>Craniata</taxon>
        <taxon>Vertebrata</taxon>
        <taxon>Euteleostomi</taxon>
        <taxon>Archelosauria</taxon>
        <taxon>Archosauria</taxon>
        <taxon>Dinosauria</taxon>
        <taxon>Saurischia</taxon>
        <taxon>Theropoda</taxon>
        <taxon>Coelurosauria</taxon>
        <taxon>Aves</taxon>
        <taxon>Neognathae</taxon>
        <taxon>Neoaves</taxon>
        <taxon>Telluraves</taxon>
        <taxon>Coraciimorphae</taxon>
        <taxon>Bucerotiformes</taxon>
        <taxon>Rhinopomastidae</taxon>
        <taxon>Rhinopomastus</taxon>
    </lineage>
</organism>
<dbReference type="Pfam" id="PF06677">
    <property type="entry name" value="Auto_anti-p27"/>
    <property type="match status" value="1"/>
</dbReference>
<dbReference type="PANTHER" id="PTHR16537:SF1">
    <property type="entry name" value="PROTEIN ZNRD2"/>
    <property type="match status" value="1"/>
</dbReference>
<accession>A0A7L1N8M9</accession>
<dbReference type="PANTHER" id="PTHR16537">
    <property type="entry name" value="SJOEGREN SYNDROME/SCLERODERMA AUTOANTIGEN 1"/>
    <property type="match status" value="1"/>
</dbReference>
<proteinExistence type="predicted"/>
<feature type="non-terminal residue" evidence="2">
    <location>
        <position position="176"/>
    </location>
</feature>
<dbReference type="InterPro" id="IPR009563">
    <property type="entry name" value="SSSCA1"/>
</dbReference>
<feature type="region of interest" description="Disordered" evidence="1">
    <location>
        <begin position="79"/>
        <end position="119"/>
    </location>
</feature>
<evidence type="ECO:0000313" key="3">
    <source>
        <dbReference type="Proteomes" id="UP000565785"/>
    </source>
</evidence>
<evidence type="ECO:0000313" key="2">
    <source>
        <dbReference type="EMBL" id="NXN96194.1"/>
    </source>
</evidence>
<keyword evidence="3" id="KW-1185">Reference proteome</keyword>
<comment type="caution">
    <text evidence="2">The sequence shown here is derived from an EMBL/GenBank/DDBJ whole genome shotgun (WGS) entry which is preliminary data.</text>
</comment>